<evidence type="ECO:0000313" key="1">
    <source>
        <dbReference type="EMBL" id="KAI3780169.1"/>
    </source>
</evidence>
<evidence type="ECO:0000313" key="2">
    <source>
        <dbReference type="Proteomes" id="UP001055811"/>
    </source>
</evidence>
<keyword evidence="2" id="KW-1185">Reference proteome</keyword>
<proteinExistence type="predicted"/>
<accession>A0ACB9G9R1</accession>
<reference evidence="1 2" key="2">
    <citation type="journal article" date="2022" name="Mol. Ecol. Resour.">
        <title>The genomes of chicory, endive, great burdock and yacon provide insights into Asteraceae paleo-polyploidization history and plant inulin production.</title>
        <authorList>
            <person name="Fan W."/>
            <person name="Wang S."/>
            <person name="Wang H."/>
            <person name="Wang A."/>
            <person name="Jiang F."/>
            <person name="Liu H."/>
            <person name="Zhao H."/>
            <person name="Xu D."/>
            <person name="Zhang Y."/>
        </authorList>
    </citation>
    <scope>NUCLEOTIDE SEQUENCE [LARGE SCALE GENOMIC DNA]</scope>
    <source>
        <strain evidence="2">cv. Punajuju</strain>
        <tissue evidence="1">Leaves</tissue>
    </source>
</reference>
<dbReference type="Proteomes" id="UP001055811">
    <property type="component" value="Linkage Group LG02"/>
</dbReference>
<comment type="caution">
    <text evidence="1">The sequence shown here is derived from an EMBL/GenBank/DDBJ whole genome shotgun (WGS) entry which is preliminary data.</text>
</comment>
<name>A0ACB9G9R1_CICIN</name>
<gene>
    <name evidence="1" type="ORF">L2E82_10134</name>
</gene>
<organism evidence="1 2">
    <name type="scientific">Cichorium intybus</name>
    <name type="common">Chicory</name>
    <dbReference type="NCBI Taxonomy" id="13427"/>
    <lineage>
        <taxon>Eukaryota</taxon>
        <taxon>Viridiplantae</taxon>
        <taxon>Streptophyta</taxon>
        <taxon>Embryophyta</taxon>
        <taxon>Tracheophyta</taxon>
        <taxon>Spermatophyta</taxon>
        <taxon>Magnoliopsida</taxon>
        <taxon>eudicotyledons</taxon>
        <taxon>Gunneridae</taxon>
        <taxon>Pentapetalae</taxon>
        <taxon>asterids</taxon>
        <taxon>campanulids</taxon>
        <taxon>Asterales</taxon>
        <taxon>Asteraceae</taxon>
        <taxon>Cichorioideae</taxon>
        <taxon>Cichorieae</taxon>
        <taxon>Cichoriinae</taxon>
        <taxon>Cichorium</taxon>
    </lineage>
</organism>
<reference evidence="2" key="1">
    <citation type="journal article" date="2022" name="Mol. Ecol. Resour.">
        <title>The genomes of chicory, endive, great burdock and yacon provide insights into Asteraceae palaeo-polyploidization history and plant inulin production.</title>
        <authorList>
            <person name="Fan W."/>
            <person name="Wang S."/>
            <person name="Wang H."/>
            <person name="Wang A."/>
            <person name="Jiang F."/>
            <person name="Liu H."/>
            <person name="Zhao H."/>
            <person name="Xu D."/>
            <person name="Zhang Y."/>
        </authorList>
    </citation>
    <scope>NUCLEOTIDE SEQUENCE [LARGE SCALE GENOMIC DNA]</scope>
    <source>
        <strain evidence="2">cv. Punajuju</strain>
    </source>
</reference>
<protein>
    <submittedName>
        <fullName evidence="1">Uncharacterized protein</fullName>
    </submittedName>
</protein>
<dbReference type="EMBL" id="CM042010">
    <property type="protein sequence ID" value="KAI3780169.1"/>
    <property type="molecule type" value="Genomic_DNA"/>
</dbReference>
<sequence length="192" mass="21096">MGRVDHTPVPQSSDQTASQLPPPPQGYLNHHDNPLSSLKPPQDAYMGNNNQHMNQPQSTRSYVPQSPPPQKQAPYPTQQHTRETYPPQQPQAAYPPQPGPAAFPPEQQPPNYPPQQPPVDNAAYYNPQSYNHTSYNAQPQVNYGGTPNGVPIGIQYLAPTQGWTTGILDCFDDPENGDSNSPSYLKPTGFSN</sequence>